<dbReference type="InterPro" id="IPR026037">
    <property type="entry name" value="PgpA"/>
</dbReference>
<comment type="caution">
    <text evidence="3">The sequence shown here is derived from an EMBL/GenBank/DDBJ whole genome shotgun (WGS) entry which is preliminary data.</text>
</comment>
<dbReference type="CDD" id="cd06971">
    <property type="entry name" value="PgpA"/>
    <property type="match status" value="1"/>
</dbReference>
<dbReference type="AlphaFoldDB" id="A0A1V9VCH2"/>
<organism evidence="3 4">
    <name type="scientific">Aliarcobacter cryaerophilus</name>
    <dbReference type="NCBI Taxonomy" id="28198"/>
    <lineage>
        <taxon>Bacteria</taxon>
        <taxon>Pseudomonadati</taxon>
        <taxon>Campylobacterota</taxon>
        <taxon>Epsilonproteobacteria</taxon>
        <taxon>Campylobacterales</taxon>
        <taxon>Arcobacteraceae</taxon>
        <taxon>Aliarcobacter</taxon>
    </lineage>
</organism>
<dbReference type="GO" id="GO:0006655">
    <property type="term" value="P:phosphatidylglycerol biosynthetic process"/>
    <property type="evidence" value="ECO:0007669"/>
    <property type="project" value="UniProtKB-UniPathway"/>
</dbReference>
<dbReference type="RefSeq" id="WP_066405211.1">
    <property type="nucleotide sequence ID" value="NZ_JAMXDM010000001.1"/>
</dbReference>
<dbReference type="Gene3D" id="1.10.3760.10">
    <property type="entry name" value="PgpA-like"/>
    <property type="match status" value="1"/>
</dbReference>
<evidence type="ECO:0000313" key="3">
    <source>
        <dbReference type="EMBL" id="OQR41776.1"/>
    </source>
</evidence>
<dbReference type="EMBL" id="LNTC01000028">
    <property type="protein sequence ID" value="OQR41776.1"/>
    <property type="molecule type" value="Genomic_DNA"/>
</dbReference>
<name>A0A1V9VCH2_9BACT</name>
<dbReference type="Pfam" id="PF04608">
    <property type="entry name" value="PgpA"/>
    <property type="match status" value="1"/>
</dbReference>
<accession>A0A1V9VCH2</accession>
<dbReference type="GO" id="GO:0008962">
    <property type="term" value="F:phosphatidylglycerophosphatase activity"/>
    <property type="evidence" value="ECO:0007669"/>
    <property type="project" value="InterPro"/>
</dbReference>
<reference evidence="3 4" key="1">
    <citation type="submission" date="2017-04" db="EMBL/GenBank/DDBJ databases">
        <title>Accumulation and expression of multiple antibiotic resistance genes in Arcobacter cryaerophilus that thrives in sewage.</title>
        <authorList>
            <person name="Millar J.A."/>
            <person name="Raghavan R."/>
        </authorList>
    </citation>
    <scope>NUCLEOTIDE SEQUENCE [LARGE SCALE GENOMIC DNA]</scope>
    <source>
        <strain evidence="3 4">AZT-1</strain>
    </source>
</reference>
<dbReference type="PANTHER" id="PTHR36305">
    <property type="entry name" value="PHOSPHATIDYLGLYCEROPHOSPHATASE A"/>
    <property type="match status" value="1"/>
</dbReference>
<keyword evidence="1" id="KW-0812">Transmembrane</keyword>
<dbReference type="PIRSF" id="PIRSF006162">
    <property type="entry name" value="PgpA"/>
    <property type="match status" value="1"/>
</dbReference>
<keyword evidence="1" id="KW-1133">Transmembrane helix</keyword>
<dbReference type="UniPathway" id="UPA00084">
    <property type="reaction ID" value="UER00504"/>
</dbReference>
<dbReference type="Proteomes" id="UP000192599">
    <property type="component" value="Unassembled WGS sequence"/>
</dbReference>
<sequence>MNFRKFFLTVGFSGLSPKAPGTVGSFVSLILGVILLEFLHTSSLFLLSILITIIAIKQIDLYEKEIGTHDSSEIVIDELAGMWIALAICGINSENVFILAPLAFIFFRIFDIWKPSIIGKIDREVKGGLGVMGDDVVAGIFAGICTAGTWQLIEKFIL</sequence>
<feature type="transmembrane region" description="Helical" evidence="1">
    <location>
        <begin position="82"/>
        <end position="107"/>
    </location>
</feature>
<dbReference type="PANTHER" id="PTHR36305:SF1">
    <property type="entry name" value="PHOSPHATIDYLGLYCEROPHOSPHATASE A"/>
    <property type="match status" value="1"/>
</dbReference>
<proteinExistence type="predicted"/>
<protein>
    <submittedName>
        <fullName evidence="3">Phosphatidylglycerophosphatase A</fullName>
    </submittedName>
</protein>
<keyword evidence="1" id="KW-0472">Membrane</keyword>
<evidence type="ECO:0000256" key="1">
    <source>
        <dbReference type="SAM" id="Phobius"/>
    </source>
</evidence>
<dbReference type="SUPFAM" id="SSF101307">
    <property type="entry name" value="YutG-like"/>
    <property type="match status" value="1"/>
</dbReference>
<gene>
    <name evidence="3" type="ORF">AS859_03670</name>
</gene>
<feature type="transmembrane region" description="Helical" evidence="1">
    <location>
        <begin position="44"/>
        <end position="62"/>
    </location>
</feature>
<evidence type="ECO:0000313" key="4">
    <source>
        <dbReference type="Proteomes" id="UP000192599"/>
    </source>
</evidence>
<dbReference type="InterPro" id="IPR007686">
    <property type="entry name" value="YutG/PgpA"/>
</dbReference>
<dbReference type="InterPro" id="IPR036681">
    <property type="entry name" value="PgpA-like_sf"/>
</dbReference>
<feature type="transmembrane region" description="Helical" evidence="1">
    <location>
        <begin position="20"/>
        <end position="39"/>
    </location>
</feature>
<evidence type="ECO:0000259" key="2">
    <source>
        <dbReference type="Pfam" id="PF04608"/>
    </source>
</evidence>
<feature type="domain" description="YutG/PgpA" evidence="2">
    <location>
        <begin position="7"/>
        <end position="147"/>
    </location>
</feature>